<evidence type="ECO:0000256" key="1">
    <source>
        <dbReference type="SAM" id="MobiDB-lite"/>
    </source>
</evidence>
<evidence type="ECO:0000313" key="2">
    <source>
        <dbReference type="EMBL" id="CAD8836500.1"/>
    </source>
</evidence>
<gene>
    <name evidence="2" type="ORF">NSCI0253_LOCUS10848</name>
</gene>
<accession>A0A7S0ZYP2</accession>
<feature type="compositionally biased region" description="Basic and acidic residues" evidence="1">
    <location>
        <begin position="107"/>
        <end position="121"/>
    </location>
</feature>
<proteinExistence type="predicted"/>
<name>A0A7S0ZYP2_NOCSC</name>
<protein>
    <submittedName>
        <fullName evidence="2">Uncharacterized protein</fullName>
    </submittedName>
</protein>
<dbReference type="EMBL" id="HBFQ01015671">
    <property type="protein sequence ID" value="CAD8836500.1"/>
    <property type="molecule type" value="Transcribed_RNA"/>
</dbReference>
<reference evidence="2" key="1">
    <citation type="submission" date="2021-01" db="EMBL/GenBank/DDBJ databases">
        <authorList>
            <person name="Corre E."/>
            <person name="Pelletier E."/>
            <person name="Niang G."/>
            <person name="Scheremetjew M."/>
            <person name="Finn R."/>
            <person name="Kale V."/>
            <person name="Holt S."/>
            <person name="Cochrane G."/>
            <person name="Meng A."/>
            <person name="Brown T."/>
            <person name="Cohen L."/>
        </authorList>
    </citation>
    <scope>NUCLEOTIDE SEQUENCE</scope>
</reference>
<feature type="region of interest" description="Disordered" evidence="1">
    <location>
        <begin position="99"/>
        <end position="121"/>
    </location>
</feature>
<dbReference type="AlphaFoldDB" id="A0A7S0ZYP2"/>
<organism evidence="2">
    <name type="scientific">Noctiluca scintillans</name>
    <name type="common">Sea sparkle</name>
    <name type="synonym">Red tide dinoflagellate</name>
    <dbReference type="NCBI Taxonomy" id="2966"/>
    <lineage>
        <taxon>Eukaryota</taxon>
        <taxon>Sar</taxon>
        <taxon>Alveolata</taxon>
        <taxon>Dinophyceae</taxon>
        <taxon>Noctilucales</taxon>
        <taxon>Noctilucaceae</taxon>
        <taxon>Noctiluca</taxon>
    </lineage>
</organism>
<feature type="region of interest" description="Disordered" evidence="1">
    <location>
        <begin position="210"/>
        <end position="269"/>
    </location>
</feature>
<sequence length="402" mass="42969">MQDMFVKVALHDQCTASDSSATIGSVVSPGSHASEALEQRTEDLDDNRTMKQQPVHHTSTIVQCVSPERGDVGAGNAGHLRGDFSHSSFAGDVDIGLSQASSATQPHRSEHDREQRERELRELEHELSLQEQQLSELVKERAKDCPEAVKIHRGHSLVSCVITALREKLDRVPEAVNSSREMEEVAEGSESTCEAACDVAEGSESTCTKPVCEEPTACSPRAAPSAKDADAGSAVCSDVRSKGSQAPPVRVGGRSLVAGNTRHQPPQRLASDSAVNMALTPPCPGWASVPYSRTSRVPLTPKDCRSLQVPVQVTQSGPSSQIRIEPPVCIVRRPRSTSPFGHGMSTLRTCPPPVTLHSVDVTRASTDLEGATVPRVFPTRSTPNPGNILPLIACRLPTLASV</sequence>